<reference evidence="3 4" key="1">
    <citation type="journal article" date="2004" name="Science">
        <title>The genome of the diatom Thalassiosira pseudonana: ecology, evolution, and metabolism.</title>
        <authorList>
            <person name="Armbrust E.V."/>
            <person name="Berges J.A."/>
            <person name="Bowler C."/>
            <person name="Green B.R."/>
            <person name="Martinez D."/>
            <person name="Putnam N.H."/>
            <person name="Zhou S."/>
            <person name="Allen A.E."/>
            <person name="Apt K.E."/>
            <person name="Bechner M."/>
            <person name="Brzezinski M.A."/>
            <person name="Chaal B.K."/>
            <person name="Chiovitti A."/>
            <person name="Davis A.K."/>
            <person name="Demarest M.S."/>
            <person name="Detter J.C."/>
            <person name="Glavina T."/>
            <person name="Goodstein D."/>
            <person name="Hadi M.Z."/>
            <person name="Hellsten U."/>
            <person name="Hildebrand M."/>
            <person name="Jenkins B.D."/>
            <person name="Jurka J."/>
            <person name="Kapitonov V.V."/>
            <person name="Kroger N."/>
            <person name="Lau W.W."/>
            <person name="Lane T.W."/>
            <person name="Larimer F.W."/>
            <person name="Lippmeier J.C."/>
            <person name="Lucas S."/>
            <person name="Medina M."/>
            <person name="Montsant A."/>
            <person name="Obornik M."/>
            <person name="Parker M.S."/>
            <person name="Palenik B."/>
            <person name="Pazour G.J."/>
            <person name="Richardson P.M."/>
            <person name="Rynearson T.A."/>
            <person name="Saito M.A."/>
            <person name="Schwartz D.C."/>
            <person name="Thamatrakoln K."/>
            <person name="Valentin K."/>
            <person name="Vardi A."/>
            <person name="Wilkerson F.P."/>
            <person name="Rokhsar D.S."/>
        </authorList>
    </citation>
    <scope>NUCLEOTIDE SEQUENCE [LARGE SCALE GENOMIC DNA]</scope>
    <source>
        <strain evidence="3 4">CCMP1335</strain>
    </source>
</reference>
<dbReference type="KEGG" id="tps:THAPSDRAFT_25468"/>
<feature type="domain" description="Methyltransferase" evidence="2">
    <location>
        <begin position="65"/>
        <end position="339"/>
    </location>
</feature>
<evidence type="ECO:0000259" key="2">
    <source>
        <dbReference type="Pfam" id="PF13383"/>
    </source>
</evidence>
<dbReference type="PANTHER" id="PTHR32026:SF27">
    <property type="entry name" value="METHYLTRANSFERASE FKBM DOMAIN-CONTAINING PROTEIN-RELATED"/>
    <property type="match status" value="1"/>
</dbReference>
<dbReference type="RefSeq" id="XP_002296921.1">
    <property type="nucleotide sequence ID" value="XM_002296885.1"/>
</dbReference>
<dbReference type="Proteomes" id="UP000001449">
    <property type="component" value="Unassembled WGS sequence"/>
</dbReference>
<sequence length="354" mass="40336">MGLSKLSYTGNSNSSLGPKLRIGSLAVAVAFSLFQLVALLRSPSPYPKPSATAASHERSDDGQYDTARSESFGFFYDIPNDHWNRLKSIYASHSNHVDPKQPLRFNPDFEGGDQRNWRSSAHAWYQNNYEPNFSCQFEKRIGQNMNGDGPKWVCDPHRIKRLAEERKLKDPNHPGCVVYSVGSNGDFNFEMGMQKELGEGVCEFHIFDFGNYGGKVPKELKRAYYHQWGLAKQDPNVVTPTMGNKYYGLLDTVKLLGHDKLDVIDVFKIDCEKCEWETYQDWLAPGIPMLQQIQVEVHGAPGQKALDFYDGFERAGYLRFHKEPNIQFNSDCIEYAFIKVEKSFMSTRNATLVN</sequence>
<dbReference type="Pfam" id="PF13383">
    <property type="entry name" value="Methyltransf_22"/>
    <property type="match status" value="1"/>
</dbReference>
<dbReference type="InterPro" id="IPR025714">
    <property type="entry name" value="Methyltranfer_dom"/>
</dbReference>
<dbReference type="PaxDb" id="35128-Thaps25468"/>
<protein>
    <recommendedName>
        <fullName evidence="2">Methyltransferase domain-containing protein</fullName>
    </recommendedName>
</protein>
<dbReference type="EMBL" id="DS999419">
    <property type="protein sequence ID" value="EED86649.1"/>
    <property type="molecule type" value="Genomic_DNA"/>
</dbReference>
<evidence type="ECO:0000313" key="3">
    <source>
        <dbReference type="EMBL" id="EED86649.1"/>
    </source>
</evidence>
<dbReference type="InterPro" id="IPR026913">
    <property type="entry name" value="METTL24"/>
</dbReference>
<dbReference type="GeneID" id="7446286"/>
<dbReference type="OMA" id="CEFHIFD"/>
<dbReference type="eggNOG" id="ENOG502S4TE">
    <property type="taxonomic scope" value="Eukaryota"/>
</dbReference>
<proteinExistence type="predicted"/>
<accession>B8LD54</accession>
<name>B8LD54_THAPS</name>
<dbReference type="HOGENOM" id="CLU_071442_0_0_1"/>
<dbReference type="PANTHER" id="PTHR32026">
    <property type="entry name" value="METHYLTRANSFERASE-LIKE PROTEIN 24"/>
    <property type="match status" value="1"/>
</dbReference>
<organism evidence="3 4">
    <name type="scientific">Thalassiosira pseudonana</name>
    <name type="common">Marine diatom</name>
    <name type="synonym">Cyclotella nana</name>
    <dbReference type="NCBI Taxonomy" id="35128"/>
    <lineage>
        <taxon>Eukaryota</taxon>
        <taxon>Sar</taxon>
        <taxon>Stramenopiles</taxon>
        <taxon>Ochrophyta</taxon>
        <taxon>Bacillariophyta</taxon>
        <taxon>Coscinodiscophyceae</taxon>
        <taxon>Thalassiosirophycidae</taxon>
        <taxon>Thalassiosirales</taxon>
        <taxon>Thalassiosiraceae</taxon>
        <taxon>Thalassiosira</taxon>
    </lineage>
</organism>
<reference evidence="3 4" key="2">
    <citation type="journal article" date="2008" name="Nature">
        <title>The Phaeodactylum genome reveals the evolutionary history of diatom genomes.</title>
        <authorList>
            <person name="Bowler C."/>
            <person name="Allen A.E."/>
            <person name="Badger J.H."/>
            <person name="Grimwood J."/>
            <person name="Jabbari K."/>
            <person name="Kuo A."/>
            <person name="Maheswari U."/>
            <person name="Martens C."/>
            <person name="Maumus F."/>
            <person name="Otillar R.P."/>
            <person name="Rayko E."/>
            <person name="Salamov A."/>
            <person name="Vandepoele K."/>
            <person name="Beszteri B."/>
            <person name="Gruber A."/>
            <person name="Heijde M."/>
            <person name="Katinka M."/>
            <person name="Mock T."/>
            <person name="Valentin K."/>
            <person name="Verret F."/>
            <person name="Berges J.A."/>
            <person name="Brownlee C."/>
            <person name="Cadoret J.P."/>
            <person name="Chiovitti A."/>
            <person name="Choi C.J."/>
            <person name="Coesel S."/>
            <person name="De Martino A."/>
            <person name="Detter J.C."/>
            <person name="Durkin C."/>
            <person name="Falciatore A."/>
            <person name="Fournet J."/>
            <person name="Haruta M."/>
            <person name="Huysman M.J."/>
            <person name="Jenkins B.D."/>
            <person name="Jiroutova K."/>
            <person name="Jorgensen R.E."/>
            <person name="Joubert Y."/>
            <person name="Kaplan A."/>
            <person name="Kroger N."/>
            <person name="Kroth P.G."/>
            <person name="La Roche J."/>
            <person name="Lindquist E."/>
            <person name="Lommer M."/>
            <person name="Martin-Jezequel V."/>
            <person name="Lopez P.J."/>
            <person name="Lucas S."/>
            <person name="Mangogna M."/>
            <person name="McGinnis K."/>
            <person name="Medlin L.K."/>
            <person name="Montsant A."/>
            <person name="Oudot-Le Secq M.P."/>
            <person name="Napoli C."/>
            <person name="Obornik M."/>
            <person name="Parker M.S."/>
            <person name="Petit J.L."/>
            <person name="Porcel B.M."/>
            <person name="Poulsen N."/>
            <person name="Robison M."/>
            <person name="Rychlewski L."/>
            <person name="Rynearson T.A."/>
            <person name="Schmutz J."/>
            <person name="Shapiro H."/>
            <person name="Siaut M."/>
            <person name="Stanley M."/>
            <person name="Sussman M.R."/>
            <person name="Taylor A.R."/>
            <person name="Vardi A."/>
            <person name="von Dassow P."/>
            <person name="Vyverman W."/>
            <person name="Willis A."/>
            <person name="Wyrwicz L.S."/>
            <person name="Rokhsar D.S."/>
            <person name="Weissenbach J."/>
            <person name="Armbrust E.V."/>
            <person name="Green B.R."/>
            <person name="Van de Peer Y."/>
            <person name="Grigoriev I.V."/>
        </authorList>
    </citation>
    <scope>NUCLEOTIDE SEQUENCE [LARGE SCALE GENOMIC DNA]</scope>
    <source>
        <strain evidence="3 4">CCMP1335</strain>
    </source>
</reference>
<dbReference type="AlphaFoldDB" id="B8LD54"/>
<evidence type="ECO:0000256" key="1">
    <source>
        <dbReference type="SAM" id="MobiDB-lite"/>
    </source>
</evidence>
<keyword evidence="4" id="KW-1185">Reference proteome</keyword>
<gene>
    <name evidence="3" type="ORF">THAPSDRAFT_25468</name>
</gene>
<evidence type="ECO:0000313" key="4">
    <source>
        <dbReference type="Proteomes" id="UP000001449"/>
    </source>
</evidence>
<dbReference type="InParanoid" id="B8LD54"/>
<feature type="region of interest" description="Disordered" evidence="1">
    <location>
        <begin position="46"/>
        <end position="65"/>
    </location>
</feature>